<dbReference type="EMBL" id="JXAK01000007">
    <property type="protein sequence ID" value="KIL41680.1"/>
    <property type="molecule type" value="Genomic_DNA"/>
</dbReference>
<keyword evidence="2" id="KW-1185">Reference proteome</keyword>
<organism evidence="1 2">
    <name type="scientific">Gordoniibacillus kamchatkensis</name>
    <dbReference type="NCBI Taxonomy" id="1590651"/>
    <lineage>
        <taxon>Bacteria</taxon>
        <taxon>Bacillati</taxon>
        <taxon>Bacillota</taxon>
        <taxon>Bacilli</taxon>
        <taxon>Bacillales</taxon>
        <taxon>Paenibacillaceae</taxon>
        <taxon>Gordoniibacillus</taxon>
    </lineage>
</organism>
<dbReference type="RefSeq" id="WP_041046576.1">
    <property type="nucleotide sequence ID" value="NZ_JXAK01000007.1"/>
</dbReference>
<name>A0ABR5AMB1_9BACL</name>
<evidence type="ECO:0008006" key="3">
    <source>
        <dbReference type="Google" id="ProtNLM"/>
    </source>
</evidence>
<protein>
    <recommendedName>
        <fullName evidence="3">Hemerythrin-like domain-containing protein</fullName>
    </recommendedName>
</protein>
<accession>A0ABR5AMB1</accession>
<gene>
    <name evidence="1" type="ORF">SD70_06105</name>
</gene>
<sequence>MAATASQSKRMLDMGRVSDLPQILDELEDEHRSLAQEWKGMVRIVRSIESGDEFRKEIPLSLLNDLQHRAADFLVHADDHIQKAERLLVPDLDAYFRPEDTMPSIHFANMMMEEQYEAAKQLVCKFIQKIDMIIEPIPAGHGRYLVGRMHKGLNMIANYLNIEYQYMLPPAERMAADLESWHF</sequence>
<proteinExistence type="predicted"/>
<evidence type="ECO:0000313" key="2">
    <source>
        <dbReference type="Proteomes" id="UP000031967"/>
    </source>
</evidence>
<comment type="caution">
    <text evidence="1">The sequence shown here is derived from an EMBL/GenBank/DDBJ whole genome shotgun (WGS) entry which is preliminary data.</text>
</comment>
<dbReference type="Proteomes" id="UP000031967">
    <property type="component" value="Unassembled WGS sequence"/>
</dbReference>
<reference evidence="1 2" key="1">
    <citation type="submission" date="2014-12" db="EMBL/GenBank/DDBJ databases">
        <title>Draft genome sequence of Paenibacillus kamchatkensis strain B-2647.</title>
        <authorList>
            <person name="Karlyshev A.V."/>
            <person name="Kudryashova E.B."/>
        </authorList>
    </citation>
    <scope>NUCLEOTIDE SEQUENCE [LARGE SCALE GENOMIC DNA]</scope>
    <source>
        <strain evidence="1 2">VKM B-2647</strain>
    </source>
</reference>
<dbReference type="Gene3D" id="1.20.120.520">
    <property type="entry name" value="nmb1532 protein domain like"/>
    <property type="match status" value="1"/>
</dbReference>
<evidence type="ECO:0000313" key="1">
    <source>
        <dbReference type="EMBL" id="KIL41680.1"/>
    </source>
</evidence>